<name>K3WLT4_GLOUD</name>
<evidence type="ECO:0000259" key="5">
    <source>
        <dbReference type="PROSITE" id="PS50886"/>
    </source>
</evidence>
<dbReference type="AlphaFoldDB" id="K3WLT4"/>
<dbReference type="EMBL" id="GL376573">
    <property type="status" value="NOT_ANNOTATED_CDS"/>
    <property type="molecule type" value="Genomic_DNA"/>
</dbReference>
<evidence type="ECO:0000256" key="4">
    <source>
        <dbReference type="SAM" id="MobiDB-lite"/>
    </source>
</evidence>
<dbReference type="PROSITE" id="PS50886">
    <property type="entry name" value="TRBD"/>
    <property type="match status" value="1"/>
</dbReference>
<dbReference type="NCBIfam" id="NF045760">
    <property type="entry name" value="YtpR"/>
    <property type="match status" value="1"/>
</dbReference>
<protein>
    <recommendedName>
        <fullName evidence="5">tRNA-binding domain-containing protein</fullName>
    </recommendedName>
</protein>
<evidence type="ECO:0000313" key="6">
    <source>
        <dbReference type="EnsemblProtists" id="PYU1_T005926"/>
    </source>
</evidence>
<reference evidence="7" key="1">
    <citation type="journal article" date="2010" name="Genome Biol.">
        <title>Genome sequence of the necrotrophic plant pathogen Pythium ultimum reveals original pathogenicity mechanisms and effector repertoire.</title>
        <authorList>
            <person name="Levesque C.A."/>
            <person name="Brouwer H."/>
            <person name="Cano L."/>
            <person name="Hamilton J.P."/>
            <person name="Holt C."/>
            <person name="Huitema E."/>
            <person name="Raffaele S."/>
            <person name="Robideau G.P."/>
            <person name="Thines M."/>
            <person name="Win J."/>
            <person name="Zerillo M.M."/>
            <person name="Beakes G.W."/>
            <person name="Boore J.L."/>
            <person name="Busam D."/>
            <person name="Dumas B."/>
            <person name="Ferriera S."/>
            <person name="Fuerstenberg S.I."/>
            <person name="Gachon C.M."/>
            <person name="Gaulin E."/>
            <person name="Govers F."/>
            <person name="Grenville-Briggs L."/>
            <person name="Horner N."/>
            <person name="Hostetler J."/>
            <person name="Jiang R.H."/>
            <person name="Johnson J."/>
            <person name="Krajaejun T."/>
            <person name="Lin H."/>
            <person name="Meijer H.J."/>
            <person name="Moore B."/>
            <person name="Morris P."/>
            <person name="Phuntmart V."/>
            <person name="Puiu D."/>
            <person name="Shetty J."/>
            <person name="Stajich J.E."/>
            <person name="Tripathy S."/>
            <person name="Wawra S."/>
            <person name="van West P."/>
            <person name="Whitty B.R."/>
            <person name="Coutinho P.M."/>
            <person name="Henrissat B."/>
            <person name="Martin F."/>
            <person name="Thomas P.D."/>
            <person name="Tyler B.M."/>
            <person name="De Vries R.P."/>
            <person name="Kamoun S."/>
            <person name="Yandell M."/>
            <person name="Tisserat N."/>
            <person name="Buell C.R."/>
        </authorList>
    </citation>
    <scope>NUCLEOTIDE SEQUENCE</scope>
    <source>
        <strain evidence="7">DAOM:BR144</strain>
    </source>
</reference>
<evidence type="ECO:0000256" key="3">
    <source>
        <dbReference type="PROSITE-ProRule" id="PRU00209"/>
    </source>
</evidence>
<accession>K3WLT4</accession>
<keyword evidence="7" id="KW-1185">Reference proteome</keyword>
<dbReference type="FunFam" id="2.40.50.140:FF:000045">
    <property type="entry name" value="Phenylalanine--tRNA ligase beta subunit"/>
    <property type="match status" value="1"/>
</dbReference>
<dbReference type="InterPro" id="IPR002547">
    <property type="entry name" value="tRNA-bd_dom"/>
</dbReference>
<reference evidence="6" key="3">
    <citation type="submission" date="2015-02" db="UniProtKB">
        <authorList>
            <consortium name="EnsemblProtists"/>
        </authorList>
    </citation>
    <scope>IDENTIFICATION</scope>
    <source>
        <strain evidence="6">DAOM BR144</strain>
    </source>
</reference>
<feature type="compositionally biased region" description="Basic and acidic residues" evidence="4">
    <location>
        <begin position="32"/>
        <end position="44"/>
    </location>
</feature>
<dbReference type="eggNOG" id="ENOG502S6QM">
    <property type="taxonomic scope" value="Eukaryota"/>
</dbReference>
<evidence type="ECO:0000256" key="1">
    <source>
        <dbReference type="ARBA" id="ARBA00022555"/>
    </source>
</evidence>
<dbReference type="EnsemblProtists" id="PYU1_T005926">
    <property type="protein sequence ID" value="PYU1_T005926"/>
    <property type="gene ID" value="PYU1_G005914"/>
</dbReference>
<dbReference type="InterPro" id="IPR012340">
    <property type="entry name" value="NA-bd_OB-fold"/>
</dbReference>
<dbReference type="HOGENOM" id="CLU_1437110_0_0_1"/>
<dbReference type="OMA" id="ICAQFEL"/>
<proteinExistence type="predicted"/>
<evidence type="ECO:0000313" key="7">
    <source>
        <dbReference type="Proteomes" id="UP000019132"/>
    </source>
</evidence>
<keyword evidence="1 3" id="KW-0820">tRNA-binding</keyword>
<dbReference type="CDD" id="cd02796">
    <property type="entry name" value="tRNA_bind_bactPheRS"/>
    <property type="match status" value="1"/>
</dbReference>
<keyword evidence="2 3" id="KW-0694">RNA-binding</keyword>
<evidence type="ECO:0000256" key="2">
    <source>
        <dbReference type="ARBA" id="ARBA00022884"/>
    </source>
</evidence>
<sequence>MLSRRIVAVRAPLRRLHATRFQWFSGAAGADSPEHASSEQEEAKPVAQVKKQQPPPSPPTTTWNSLVIGEIVDFHPHPTADRLNVCQVNIGDKDTLLQIICGAPNVRQGARVPVATIGTKLAIKDPASGDIKLVKIKKSKLRGELSQGMICSEAELGLTDESDGILILEDDAPVGSLVADWGSVARRLAKDENEATPASILTSSDKVAQ</sequence>
<reference evidence="7" key="2">
    <citation type="submission" date="2010-04" db="EMBL/GenBank/DDBJ databases">
        <authorList>
            <person name="Buell R."/>
            <person name="Hamilton J."/>
            <person name="Hostetler J."/>
        </authorList>
    </citation>
    <scope>NUCLEOTIDE SEQUENCE [LARGE SCALE GENOMIC DNA]</scope>
    <source>
        <strain evidence="7">DAOM:BR144</strain>
    </source>
</reference>
<dbReference type="VEuPathDB" id="FungiDB:PYU1_G005914"/>
<dbReference type="Gene3D" id="2.40.50.140">
    <property type="entry name" value="Nucleic acid-binding proteins"/>
    <property type="match status" value="1"/>
</dbReference>
<dbReference type="Pfam" id="PF01588">
    <property type="entry name" value="tRNA_bind"/>
    <property type="match status" value="1"/>
</dbReference>
<feature type="domain" description="TRNA-binding" evidence="5">
    <location>
        <begin position="60"/>
        <end position="179"/>
    </location>
</feature>
<dbReference type="InterPro" id="IPR033714">
    <property type="entry name" value="tRNA_bind_bactPheRS"/>
</dbReference>
<dbReference type="GO" id="GO:0000049">
    <property type="term" value="F:tRNA binding"/>
    <property type="evidence" value="ECO:0007669"/>
    <property type="project" value="UniProtKB-UniRule"/>
</dbReference>
<feature type="region of interest" description="Disordered" evidence="4">
    <location>
        <begin position="28"/>
        <end position="62"/>
    </location>
</feature>
<organism evidence="6 7">
    <name type="scientific">Globisporangium ultimum (strain ATCC 200006 / CBS 805.95 / DAOM BR144)</name>
    <name type="common">Pythium ultimum</name>
    <dbReference type="NCBI Taxonomy" id="431595"/>
    <lineage>
        <taxon>Eukaryota</taxon>
        <taxon>Sar</taxon>
        <taxon>Stramenopiles</taxon>
        <taxon>Oomycota</taxon>
        <taxon>Peronosporomycetes</taxon>
        <taxon>Pythiales</taxon>
        <taxon>Pythiaceae</taxon>
        <taxon>Globisporangium</taxon>
    </lineage>
</organism>
<dbReference type="Proteomes" id="UP000019132">
    <property type="component" value="Unassembled WGS sequence"/>
</dbReference>
<dbReference type="InParanoid" id="K3WLT4"/>
<dbReference type="SUPFAM" id="SSF50249">
    <property type="entry name" value="Nucleic acid-binding proteins"/>
    <property type="match status" value="1"/>
</dbReference>